<feature type="coiled-coil region" evidence="1">
    <location>
        <begin position="137"/>
        <end position="203"/>
    </location>
</feature>
<organism evidence="3 4">
    <name type="scientific">Calicophoron daubneyi</name>
    <name type="common">Rumen fluke</name>
    <name type="synonym">Paramphistomum daubneyi</name>
    <dbReference type="NCBI Taxonomy" id="300641"/>
    <lineage>
        <taxon>Eukaryota</taxon>
        <taxon>Metazoa</taxon>
        <taxon>Spiralia</taxon>
        <taxon>Lophotrochozoa</taxon>
        <taxon>Platyhelminthes</taxon>
        <taxon>Trematoda</taxon>
        <taxon>Digenea</taxon>
        <taxon>Plagiorchiida</taxon>
        <taxon>Pronocephalata</taxon>
        <taxon>Paramphistomoidea</taxon>
        <taxon>Paramphistomidae</taxon>
        <taxon>Calicophoron</taxon>
    </lineage>
</organism>
<dbReference type="PANTHER" id="PTHR34649:SF1">
    <property type="entry name" value="CILIA- AND FLAGELLA-ASSOCIATED PROTEIN 99"/>
    <property type="match status" value="1"/>
</dbReference>
<gene>
    <name evidence="3" type="ORF">CDAUBV1_LOCUS6950</name>
</gene>
<feature type="coiled-coil region" evidence="1">
    <location>
        <begin position="303"/>
        <end position="349"/>
    </location>
</feature>
<evidence type="ECO:0000256" key="1">
    <source>
        <dbReference type="SAM" id="Coils"/>
    </source>
</evidence>
<evidence type="ECO:0000256" key="2">
    <source>
        <dbReference type="SAM" id="MobiDB-lite"/>
    </source>
</evidence>
<feature type="region of interest" description="Disordered" evidence="2">
    <location>
        <begin position="424"/>
        <end position="455"/>
    </location>
</feature>
<dbReference type="AlphaFoldDB" id="A0AAV2T854"/>
<evidence type="ECO:0000313" key="3">
    <source>
        <dbReference type="EMBL" id="CAL5133692.1"/>
    </source>
</evidence>
<feature type="region of interest" description="Disordered" evidence="2">
    <location>
        <begin position="44"/>
        <end position="80"/>
    </location>
</feature>
<dbReference type="InterPro" id="IPR039341">
    <property type="entry name" value="CFAP99"/>
</dbReference>
<proteinExistence type="predicted"/>
<protein>
    <submittedName>
        <fullName evidence="3">Uncharacterized protein</fullName>
    </submittedName>
</protein>
<evidence type="ECO:0000313" key="4">
    <source>
        <dbReference type="Proteomes" id="UP001497525"/>
    </source>
</evidence>
<dbReference type="PANTHER" id="PTHR34649">
    <property type="entry name" value="CILIA- AND FLAGELLA-ASSOCIATED PROTEIN 99"/>
    <property type="match status" value="1"/>
</dbReference>
<keyword evidence="1" id="KW-0175">Coiled coil</keyword>
<sequence length="464" mass="53244">MEKMHDPPVSTYTEPEDIKILEKYREKNKIRIEKLLEESERLQPKCAKHQAKKQLTEATSGLSRSPAGETKVSTVKQTHMSARECTRRSCPKPAPVIHTNSAAILREWSLYRAKEEELSKRLNELEAGTFDDTEYLNWRTEKERKQAEEDLAKLRKCRLESLLSHEAALVAMQKLKINRVENARKIREEADQLMREVAKRQEAEVKAMANIAEHIAATRDRARMAKEKVLAENKMKASVIAAQRTANKAQVAMNTDSERKRKSLLIKKIRAAEAAALLTKDSAAKIVDLTSSPERGLMEEMSIVELKERLALLKRQNQVELDMKRDTILNEKEAKNNRLIEALERIGRHRGTKCTAAADRQHKALQLAEDLPNCLVKNQEIQRLSELLERSKEERLKLTARAIGGRKRDGAEKDDVIPEKVRPDTVLWRQHEKRQHRESRLRSGSTHHPNEHAGSSIVYTNILF</sequence>
<dbReference type="EMBL" id="CAXLJL010000157">
    <property type="protein sequence ID" value="CAL5133692.1"/>
    <property type="molecule type" value="Genomic_DNA"/>
</dbReference>
<comment type="caution">
    <text evidence="3">The sequence shown here is derived from an EMBL/GenBank/DDBJ whole genome shotgun (WGS) entry which is preliminary data.</text>
</comment>
<reference evidence="3" key="1">
    <citation type="submission" date="2024-06" db="EMBL/GenBank/DDBJ databases">
        <authorList>
            <person name="Liu X."/>
            <person name="Lenzi L."/>
            <person name="Haldenby T S."/>
            <person name="Uol C."/>
        </authorList>
    </citation>
    <scope>NUCLEOTIDE SEQUENCE</scope>
</reference>
<accession>A0AAV2T854</accession>
<feature type="compositionally biased region" description="Polar residues" evidence="2">
    <location>
        <begin position="71"/>
        <end position="80"/>
    </location>
</feature>
<name>A0AAV2T854_CALDB</name>
<feature type="coiled-coil region" evidence="1">
    <location>
        <begin position="374"/>
        <end position="401"/>
    </location>
</feature>
<dbReference type="Proteomes" id="UP001497525">
    <property type="component" value="Unassembled WGS sequence"/>
</dbReference>